<accession>A0A1B1YT23</accession>
<dbReference type="NCBIfam" id="NF004130">
    <property type="entry name" value="PRK05618.1-5"/>
    <property type="match status" value="1"/>
</dbReference>
<evidence type="ECO:0000256" key="2">
    <source>
        <dbReference type="ARBA" id="ARBA00022884"/>
    </source>
</evidence>
<dbReference type="InterPro" id="IPR037121">
    <property type="entry name" value="Ribosomal_bL25_C"/>
</dbReference>
<keyword evidence="4 5" id="KW-0687">Ribonucleoprotein</keyword>
<sequence length="205" mass="22606">MDNQFQITAEPRSDLGTAFARRLRHAGRVPAVIYGAGQPNTDITLDHNDIIHHLEREAFHSHVLSVDVGGSSEQVVLRDVQMHPYKRLVMHLDFLRVSADRKLRMVVPVHFIGEDTSIGVKQHGGVVSHLLPEIEIECLTKDLPEFIAVDISDMDIDQSVHLSDLVLPPGVSIPALAFGHDHDLPVVAMHAPRKAEPEAGEEPAS</sequence>
<dbReference type="NCBIfam" id="NF004612">
    <property type="entry name" value="PRK05943.1"/>
    <property type="match status" value="1"/>
</dbReference>
<dbReference type="InterPro" id="IPR020056">
    <property type="entry name" value="Rbsml_bL25/Gln-tRNA_synth_N"/>
</dbReference>
<dbReference type="GO" id="GO:0022625">
    <property type="term" value="C:cytosolic large ribosomal subunit"/>
    <property type="evidence" value="ECO:0007669"/>
    <property type="project" value="TreeGrafter"/>
</dbReference>
<dbReference type="InterPro" id="IPR001021">
    <property type="entry name" value="Ribosomal_bL25_long"/>
</dbReference>
<dbReference type="InterPro" id="IPR020930">
    <property type="entry name" value="Ribosomal_uL5_bac-type"/>
</dbReference>
<comment type="subunit">
    <text evidence="5">Part of the 50S ribosomal subunit; part of the 5S rRNA/L5/L18/L25 subcomplex. Contacts the 5S rRNA. Binds to the 5S rRNA independently of L5 and L18.</text>
</comment>
<proteinExistence type="inferred from homology"/>
<dbReference type="Pfam" id="PF01386">
    <property type="entry name" value="Ribosomal_L25p"/>
    <property type="match status" value="1"/>
</dbReference>
<dbReference type="HAMAP" id="MF_01336">
    <property type="entry name" value="Ribosomal_bL25"/>
    <property type="match status" value="1"/>
</dbReference>
<dbReference type="GO" id="GO:0008097">
    <property type="term" value="F:5S rRNA binding"/>
    <property type="evidence" value="ECO:0007669"/>
    <property type="project" value="InterPro"/>
</dbReference>
<dbReference type="SUPFAM" id="SSF50715">
    <property type="entry name" value="Ribosomal protein L25-like"/>
    <property type="match status" value="1"/>
</dbReference>
<evidence type="ECO:0000256" key="3">
    <source>
        <dbReference type="ARBA" id="ARBA00022980"/>
    </source>
</evidence>
<dbReference type="InParanoid" id="A0A1B1YT23"/>
<dbReference type="NCBIfam" id="NF004128">
    <property type="entry name" value="PRK05618.1-2"/>
    <property type="match status" value="1"/>
</dbReference>
<dbReference type="STRING" id="1810504.PG2T_07175"/>
<dbReference type="Pfam" id="PF14693">
    <property type="entry name" value="Ribosomal_TL5_C"/>
    <property type="match status" value="1"/>
</dbReference>
<dbReference type="HAMAP" id="MF_01334">
    <property type="entry name" value="Ribosomal_bL25_CTC"/>
    <property type="match status" value="1"/>
</dbReference>
<gene>
    <name evidence="5" type="primary">rplY</name>
    <name evidence="5" type="synonym">ctc</name>
    <name evidence="8" type="ORF">PG2T_07175</name>
</gene>
<evidence type="ECO:0000256" key="1">
    <source>
        <dbReference type="ARBA" id="ARBA00022730"/>
    </source>
</evidence>
<evidence type="ECO:0000256" key="4">
    <source>
        <dbReference type="ARBA" id="ARBA00023274"/>
    </source>
</evidence>
<dbReference type="CDD" id="cd00495">
    <property type="entry name" value="Ribosomal_L25_TL5_CTC"/>
    <property type="match status" value="1"/>
</dbReference>
<evidence type="ECO:0000259" key="7">
    <source>
        <dbReference type="Pfam" id="PF14693"/>
    </source>
</evidence>
<feature type="domain" description="Large ribosomal subunit protein bL25 beta" evidence="7">
    <location>
        <begin position="102"/>
        <end position="193"/>
    </location>
</feature>
<evidence type="ECO:0000256" key="5">
    <source>
        <dbReference type="HAMAP-Rule" id="MF_01334"/>
    </source>
</evidence>
<comment type="function">
    <text evidence="5">This is one of the proteins that binds to the 5S RNA in the ribosome where it forms part of the central protuberance.</text>
</comment>
<dbReference type="Gene3D" id="2.40.240.10">
    <property type="entry name" value="Ribosomal Protein L25, Chain P"/>
    <property type="match status" value="1"/>
</dbReference>
<dbReference type="AlphaFoldDB" id="A0A1B1YT23"/>
<dbReference type="KEGG" id="gbi:PG2T_07175"/>
<keyword evidence="3 5" id="KW-0689">Ribosomal protein</keyword>
<evidence type="ECO:0000313" key="8">
    <source>
        <dbReference type="EMBL" id="ANX03988.1"/>
    </source>
</evidence>
<organism evidence="8 9">
    <name type="scientific">Immundisolibacter cernigliae</name>
    <dbReference type="NCBI Taxonomy" id="1810504"/>
    <lineage>
        <taxon>Bacteria</taxon>
        <taxon>Pseudomonadati</taxon>
        <taxon>Pseudomonadota</taxon>
        <taxon>Gammaproteobacteria</taxon>
        <taxon>Immundisolibacterales</taxon>
        <taxon>Immundisolibacteraceae</taxon>
        <taxon>Immundisolibacter</taxon>
    </lineage>
</organism>
<dbReference type="PANTHER" id="PTHR33284">
    <property type="entry name" value="RIBOSOMAL PROTEIN L25/GLN-TRNA SYNTHETASE, ANTI-CODON-BINDING DOMAIN-CONTAINING PROTEIN"/>
    <property type="match status" value="1"/>
</dbReference>
<keyword evidence="9" id="KW-1185">Reference proteome</keyword>
<dbReference type="InterPro" id="IPR029751">
    <property type="entry name" value="Ribosomal_L25_dom"/>
</dbReference>
<dbReference type="RefSeq" id="WP_068803778.1">
    <property type="nucleotide sequence ID" value="NZ_CP014671.1"/>
</dbReference>
<evidence type="ECO:0000259" key="6">
    <source>
        <dbReference type="Pfam" id="PF01386"/>
    </source>
</evidence>
<reference evidence="9" key="1">
    <citation type="submission" date="2016-03" db="EMBL/GenBank/DDBJ databases">
        <title>Complete genome sequence of Solimmundus cernigliae, representing a novel lineage of polycyclic aromatic hydrocarbon degraders within the Gammaproteobacteria.</title>
        <authorList>
            <person name="Singleton D.R."/>
            <person name="Dickey A.N."/>
            <person name="Scholl E.H."/>
            <person name="Wright F.A."/>
            <person name="Aitken M.D."/>
        </authorList>
    </citation>
    <scope>NUCLEOTIDE SEQUENCE [LARGE SCALE GENOMIC DNA]</scope>
    <source>
        <strain evidence="9">TR3.2</strain>
    </source>
</reference>
<keyword evidence="2 5" id="KW-0694">RNA-binding</keyword>
<dbReference type="InterPro" id="IPR020057">
    <property type="entry name" value="Ribosomal_bL25_b-dom"/>
</dbReference>
<dbReference type="NCBIfam" id="TIGR00731">
    <property type="entry name" value="bL25_bact_ctc"/>
    <property type="match status" value="1"/>
</dbReference>
<feature type="domain" description="Large ribosomal subunit protein bL25 L25" evidence="6">
    <location>
        <begin position="7"/>
        <end position="94"/>
    </location>
</feature>
<dbReference type="Gene3D" id="2.170.120.20">
    <property type="entry name" value="Ribosomal protein L25, beta domain"/>
    <property type="match status" value="1"/>
</dbReference>
<dbReference type="InterPro" id="IPR011035">
    <property type="entry name" value="Ribosomal_bL25/Gln-tRNA_synth"/>
</dbReference>
<dbReference type="PANTHER" id="PTHR33284:SF1">
    <property type="entry name" value="RIBOSOMAL PROTEIN L25_GLN-TRNA SYNTHETASE, ANTI-CODON-BINDING DOMAIN-CONTAINING PROTEIN"/>
    <property type="match status" value="1"/>
</dbReference>
<dbReference type="OrthoDB" id="9806411at2"/>
<dbReference type="EMBL" id="CP014671">
    <property type="protein sequence ID" value="ANX03988.1"/>
    <property type="molecule type" value="Genomic_DNA"/>
</dbReference>
<protein>
    <recommendedName>
        <fullName evidence="5">Large ribosomal subunit protein bL25</fullName>
    </recommendedName>
    <alternativeName>
        <fullName evidence="5">General stress protein CTC</fullName>
    </alternativeName>
</protein>
<dbReference type="InterPro" id="IPR020055">
    <property type="entry name" value="Ribosomal_bL25_short"/>
</dbReference>
<evidence type="ECO:0000313" key="9">
    <source>
        <dbReference type="Proteomes" id="UP000092952"/>
    </source>
</evidence>
<dbReference type="GO" id="GO:0006412">
    <property type="term" value="P:translation"/>
    <property type="evidence" value="ECO:0007669"/>
    <property type="project" value="UniProtKB-UniRule"/>
</dbReference>
<keyword evidence="1 5" id="KW-0699">rRNA-binding</keyword>
<name>A0A1B1YT23_9GAMM</name>
<dbReference type="GO" id="GO:0003735">
    <property type="term" value="F:structural constituent of ribosome"/>
    <property type="evidence" value="ECO:0007669"/>
    <property type="project" value="InterPro"/>
</dbReference>
<dbReference type="Proteomes" id="UP000092952">
    <property type="component" value="Chromosome"/>
</dbReference>
<comment type="similarity">
    <text evidence="5">Belongs to the bacterial ribosomal protein bL25 family. CTC subfamily.</text>
</comment>